<accession>A0A8K0X7Y2</accession>
<evidence type="ECO:0000313" key="2">
    <source>
        <dbReference type="Proteomes" id="UP000813385"/>
    </source>
</evidence>
<dbReference type="OrthoDB" id="3526850at2759"/>
<dbReference type="InterPro" id="IPR032710">
    <property type="entry name" value="NTF2-like_dom_sf"/>
</dbReference>
<gene>
    <name evidence="1" type="ORF">B0T11DRAFT_277004</name>
</gene>
<evidence type="ECO:0000313" key="1">
    <source>
        <dbReference type="EMBL" id="KAH7368416.1"/>
    </source>
</evidence>
<dbReference type="Gene3D" id="3.10.450.50">
    <property type="match status" value="1"/>
</dbReference>
<proteinExistence type="predicted"/>
<protein>
    <submittedName>
        <fullName evidence="1">Uncharacterized protein</fullName>
    </submittedName>
</protein>
<dbReference type="AlphaFoldDB" id="A0A8K0X7Y2"/>
<comment type="caution">
    <text evidence="1">The sequence shown here is derived from an EMBL/GenBank/DDBJ whole genome shotgun (WGS) entry which is preliminary data.</text>
</comment>
<dbReference type="EMBL" id="JAGPXD010000002">
    <property type="protein sequence ID" value="KAH7368416.1"/>
    <property type="molecule type" value="Genomic_DNA"/>
</dbReference>
<name>A0A8K0X7Y2_9PEZI</name>
<keyword evidence="2" id="KW-1185">Reference proteome</keyword>
<dbReference type="SUPFAM" id="SSF54427">
    <property type="entry name" value="NTF2-like"/>
    <property type="match status" value="1"/>
</dbReference>
<reference evidence="1" key="1">
    <citation type="journal article" date="2021" name="Nat. Commun.">
        <title>Genetic determinants of endophytism in the Arabidopsis root mycobiome.</title>
        <authorList>
            <person name="Mesny F."/>
            <person name="Miyauchi S."/>
            <person name="Thiergart T."/>
            <person name="Pickel B."/>
            <person name="Atanasova L."/>
            <person name="Karlsson M."/>
            <person name="Huettel B."/>
            <person name="Barry K.W."/>
            <person name="Haridas S."/>
            <person name="Chen C."/>
            <person name="Bauer D."/>
            <person name="Andreopoulos W."/>
            <person name="Pangilinan J."/>
            <person name="LaButti K."/>
            <person name="Riley R."/>
            <person name="Lipzen A."/>
            <person name="Clum A."/>
            <person name="Drula E."/>
            <person name="Henrissat B."/>
            <person name="Kohler A."/>
            <person name="Grigoriev I.V."/>
            <person name="Martin F.M."/>
            <person name="Hacquard S."/>
        </authorList>
    </citation>
    <scope>NUCLEOTIDE SEQUENCE</scope>
    <source>
        <strain evidence="1">MPI-CAGE-AT-0016</strain>
    </source>
</reference>
<dbReference type="Proteomes" id="UP000813385">
    <property type="component" value="Unassembled WGS sequence"/>
</dbReference>
<sequence length="165" mass="17411">MRPFVPLLLSALGASPDGLICLGEKEALDISKRWLDVFASDGVSSKAELATVVAADIESIDETFGAPTKGIDELWDVVIAGDNQTTTNIKYTPDVILNTCDAIAVSWKYTAVTTGSNSSVAAGKDVSFSGIDILEVDLKDRLISKATSSGNWILLANQLGETCTV</sequence>
<organism evidence="1 2">
    <name type="scientific">Plectosphaerella cucumerina</name>
    <dbReference type="NCBI Taxonomy" id="40658"/>
    <lineage>
        <taxon>Eukaryota</taxon>
        <taxon>Fungi</taxon>
        <taxon>Dikarya</taxon>
        <taxon>Ascomycota</taxon>
        <taxon>Pezizomycotina</taxon>
        <taxon>Sordariomycetes</taxon>
        <taxon>Hypocreomycetidae</taxon>
        <taxon>Glomerellales</taxon>
        <taxon>Plectosphaerellaceae</taxon>
        <taxon>Plectosphaerella</taxon>
    </lineage>
</organism>